<dbReference type="Pfam" id="PF01145">
    <property type="entry name" value="Band_7"/>
    <property type="match status" value="1"/>
</dbReference>
<comment type="function">
    <text evidence="6">HflC and HflK could encode or regulate a protease.</text>
</comment>
<dbReference type="SMART" id="SM00244">
    <property type="entry name" value="PHB"/>
    <property type="match status" value="1"/>
</dbReference>
<name>A0A1C3K8S2_9BURK</name>
<dbReference type="InterPro" id="IPR036013">
    <property type="entry name" value="Band_7/SPFH_dom_sf"/>
</dbReference>
<organism evidence="9 11">
    <name type="scientific">Orrella dioscoreae</name>
    <dbReference type="NCBI Taxonomy" id="1851544"/>
    <lineage>
        <taxon>Bacteria</taxon>
        <taxon>Pseudomonadati</taxon>
        <taxon>Pseudomonadota</taxon>
        <taxon>Betaproteobacteria</taxon>
        <taxon>Burkholderiales</taxon>
        <taxon>Alcaligenaceae</taxon>
        <taxon>Orrella</taxon>
    </lineage>
</organism>
<gene>
    <name evidence="9" type="ORF">ODI_02120</name>
    <name evidence="10" type="ORF">ODI_R1958</name>
</gene>
<dbReference type="InterPro" id="IPR050710">
    <property type="entry name" value="Band7/mec-2_domain"/>
</dbReference>
<keyword evidence="11" id="KW-1185">Reference proteome</keyword>
<dbReference type="OrthoDB" id="9779595at2"/>
<dbReference type="InterPro" id="IPR010201">
    <property type="entry name" value="HflK"/>
</dbReference>
<evidence type="ECO:0000256" key="1">
    <source>
        <dbReference type="ARBA" id="ARBA00004167"/>
    </source>
</evidence>
<evidence type="ECO:0000256" key="7">
    <source>
        <dbReference type="SAM" id="MobiDB-lite"/>
    </source>
</evidence>
<dbReference type="Proteomes" id="UP000078558">
    <property type="component" value="Chromosome I"/>
</dbReference>
<dbReference type="EMBL" id="FLRC01000056">
    <property type="protein sequence ID" value="SBT27828.1"/>
    <property type="molecule type" value="Genomic_DNA"/>
</dbReference>
<evidence type="ECO:0000256" key="6">
    <source>
        <dbReference type="RuleBase" id="RU364113"/>
    </source>
</evidence>
<dbReference type="Gene3D" id="3.30.479.30">
    <property type="entry name" value="Band 7 domain"/>
    <property type="match status" value="1"/>
</dbReference>
<feature type="compositionally biased region" description="Polar residues" evidence="7">
    <location>
        <begin position="410"/>
        <end position="420"/>
    </location>
</feature>
<dbReference type="STRING" id="1851544.ODI_02120"/>
<dbReference type="EMBL" id="LT907988">
    <property type="protein sequence ID" value="SOE49263.1"/>
    <property type="molecule type" value="Genomic_DNA"/>
</dbReference>
<keyword evidence="5 6" id="KW-0472">Membrane</keyword>
<dbReference type="PANTHER" id="PTHR43327">
    <property type="entry name" value="STOMATIN-LIKE PROTEIN 2, MITOCHONDRIAL"/>
    <property type="match status" value="1"/>
</dbReference>
<proteinExistence type="inferred from homology"/>
<evidence type="ECO:0000256" key="5">
    <source>
        <dbReference type="ARBA" id="ARBA00023136"/>
    </source>
</evidence>
<keyword evidence="3 6" id="KW-0812">Transmembrane</keyword>
<evidence type="ECO:0000259" key="8">
    <source>
        <dbReference type="SMART" id="SM00244"/>
    </source>
</evidence>
<evidence type="ECO:0000313" key="9">
    <source>
        <dbReference type="EMBL" id="SBT27828.1"/>
    </source>
</evidence>
<evidence type="ECO:0000256" key="4">
    <source>
        <dbReference type="ARBA" id="ARBA00022989"/>
    </source>
</evidence>
<dbReference type="CDD" id="cd03404">
    <property type="entry name" value="SPFH_HflK"/>
    <property type="match status" value="1"/>
</dbReference>
<dbReference type="InterPro" id="IPR020980">
    <property type="entry name" value="Membrane_HflK_N"/>
</dbReference>
<feature type="compositionally biased region" description="Polar residues" evidence="7">
    <location>
        <begin position="385"/>
        <end position="396"/>
    </location>
</feature>
<dbReference type="NCBIfam" id="TIGR01933">
    <property type="entry name" value="hflK"/>
    <property type="match status" value="1"/>
</dbReference>
<comment type="similarity">
    <text evidence="2 6">Belongs to the band 7/mec-2 family. HflK subfamily.</text>
</comment>
<reference evidence="10 11" key="2">
    <citation type="submission" date="2017-08" db="EMBL/GenBank/DDBJ databases">
        <authorList>
            <person name="de Groot N.N."/>
        </authorList>
    </citation>
    <scope>NUCLEOTIDE SEQUENCE [LARGE SCALE GENOMIC DNA]</scope>
    <source>
        <strain evidence="10">Orrdi1</strain>
    </source>
</reference>
<comment type="subunit">
    <text evidence="6">HflC and HflK may interact to form a multimeric complex.</text>
</comment>
<comment type="subcellular location">
    <subcellularLocation>
        <location evidence="1">Membrane</location>
        <topology evidence="1">Single-pass membrane protein</topology>
    </subcellularLocation>
</comment>
<evidence type="ECO:0000313" key="10">
    <source>
        <dbReference type="EMBL" id="SOE49263.1"/>
    </source>
</evidence>
<dbReference type="PANTHER" id="PTHR43327:SF2">
    <property type="entry name" value="MODULATOR OF FTSH PROTEASE HFLK"/>
    <property type="match status" value="1"/>
</dbReference>
<dbReference type="InterPro" id="IPR001107">
    <property type="entry name" value="Band_7"/>
</dbReference>
<feature type="transmembrane region" description="Helical" evidence="6">
    <location>
        <begin position="78"/>
        <end position="99"/>
    </location>
</feature>
<dbReference type="AlphaFoldDB" id="A0A1C3K8S2"/>
<dbReference type="GO" id="GO:0016020">
    <property type="term" value="C:membrane"/>
    <property type="evidence" value="ECO:0007669"/>
    <property type="project" value="UniProtKB-SubCell"/>
</dbReference>
<feature type="region of interest" description="Disordered" evidence="7">
    <location>
        <begin position="377"/>
        <end position="427"/>
    </location>
</feature>
<dbReference type="RefSeq" id="WP_067760037.1">
    <property type="nucleotide sequence ID" value="NZ_LT907988.1"/>
</dbReference>
<evidence type="ECO:0000256" key="2">
    <source>
        <dbReference type="ARBA" id="ARBA00006971"/>
    </source>
</evidence>
<reference evidence="9 11" key="1">
    <citation type="submission" date="2016-06" db="EMBL/GenBank/DDBJ databases">
        <authorList>
            <person name="Kjaerup R.B."/>
            <person name="Dalgaard T.S."/>
            <person name="Juul-Madsen H.R."/>
        </authorList>
    </citation>
    <scope>NUCLEOTIDE SEQUENCE [LARGE SCALE GENOMIC DNA]</scope>
    <source>
        <strain evidence="9">Orrdi1</strain>
    </source>
</reference>
<evidence type="ECO:0000256" key="3">
    <source>
        <dbReference type="ARBA" id="ARBA00022692"/>
    </source>
</evidence>
<evidence type="ECO:0000313" key="11">
    <source>
        <dbReference type="Proteomes" id="UP000078558"/>
    </source>
</evidence>
<sequence length="427" mass="46827">MRPFTKLFNLNDPGWGRGNNGGSQPPRRPQKGDGPPDLDEVWRDFNQRISGLFGRKGGGRNNNPGGGGFSPSPRGTRIGVGLIAGIALAVWLASGFFIVQEGQVAVVTQFGKYKTTAPAGFQWRLPYPIQSHEAVNVSQLRTFEVGFRGSSRNKVMPESLMLTDDENIVDMQFVVQYRLRADGAPDYLFNMRDPDESVRQASETAMREIVGKQRMDFVLYEGRTQVAGEVQNLMQQILDRYRTGIQVSTVAIQNVQPPEQVQAAFDDAVKAGQDRERQINEGQAYANQVVPLARGQASRMLEQAEGYRAKVVGDATGDAARFTSIVAEYQKAPSLMRERMYLETMQQVFQNASKVMVDTQNGNNMIYLPLDKIVQQSGKDAGKNAPTTNAPSSLPGASQPAVPAMPRPTVGQTGAGANTLTRDRAVR</sequence>
<keyword evidence="4 6" id="KW-1133">Transmembrane helix</keyword>
<feature type="domain" description="Band 7" evidence="8">
    <location>
        <begin position="94"/>
        <end position="269"/>
    </location>
</feature>
<accession>A0A1C3K8S2</accession>
<dbReference type="SUPFAM" id="SSF117892">
    <property type="entry name" value="Band 7/SPFH domain"/>
    <property type="match status" value="1"/>
</dbReference>
<dbReference type="KEGG" id="odi:ODI_R1958"/>
<dbReference type="Pfam" id="PF12221">
    <property type="entry name" value="HflK_N"/>
    <property type="match status" value="1"/>
</dbReference>
<feature type="region of interest" description="Disordered" evidence="7">
    <location>
        <begin position="10"/>
        <end position="73"/>
    </location>
</feature>
<feature type="compositionally biased region" description="Gly residues" evidence="7">
    <location>
        <begin position="54"/>
        <end position="69"/>
    </location>
</feature>
<protein>
    <recommendedName>
        <fullName evidence="6">Protein HflK</fullName>
    </recommendedName>
</protein>